<keyword evidence="3" id="KW-1185">Reference proteome</keyword>
<dbReference type="InterPro" id="IPR015943">
    <property type="entry name" value="WD40/YVTN_repeat-like_dom_sf"/>
</dbReference>
<comment type="caution">
    <text evidence="2">The sequence shown here is derived from an EMBL/GenBank/DDBJ whole genome shotgun (WGS) entry which is preliminary data.</text>
</comment>
<dbReference type="Gene3D" id="2.130.10.10">
    <property type="entry name" value="YVTN repeat-like/Quinoprotein amine dehydrogenase"/>
    <property type="match status" value="3"/>
</dbReference>
<dbReference type="InterPro" id="IPR036322">
    <property type="entry name" value="WD40_repeat_dom_sf"/>
</dbReference>
<evidence type="ECO:0000313" key="2">
    <source>
        <dbReference type="EMBL" id="KAF7514123.1"/>
    </source>
</evidence>
<feature type="region of interest" description="Disordered" evidence="1">
    <location>
        <begin position="1"/>
        <end position="25"/>
    </location>
</feature>
<sequence length="1050" mass="116749">MSEGRAPPLLSSPTTTGCYSASSSTRSQRVKSFPRKLYDGPKIWSNINDYSCTSLHHGLTRPEPPKRHSSTVMDIHRCRFVPYPSQAINALAFSQPSDTQRRCPADQRLAIGRANGDIEIWNPARGLWSQETIFRGGKDRSIEGLAWTQDLQDAAAEDDEIKEAGRLRLFSVGLSSAVTEWDMARGIPLRHANGNFGAIWCLAAQPRWTSTGGDGEGHDRNRISRQDQYLAAGCEDGTIVLFSTEDGDLRYLRTIAKPPTKKPRILSLTWKDRNTIIAGCSDSNIRVYDIRTRQTLRNMTLGKSVIGGNETLVWAVKCLPNGTILSGDSAGDLKIWDSNNYSLVQRLHCHEADILDITANASGSTIITGGADRRTVAYKSMSGDKGDTTRRWTQVMHRRFHKHDVKALASFESQDLSVVVSGGLDTAPVVMPLRGWQKEYHRTLSHLPQSPQLSSAPQARLFIGWWERQISIWHLSRHAEPPEAPESLTNSHASHKLLSQLFLKGEENITSAQISNDGRYIAVATVSNVKIFRLRLQRSPPDRRVTIRTKKIETLPSLGQFGARLLAFSPDTRWLCSIRLNNEITLVRIEDSSDSKAPPHFGKQAVKLNRIKSKTSRDTNTAGLDGYLDTITTTSFSADSRLLAVGDLSGRIATWVLEGLERSSNGFVNGIQNDRGSGSPQSAGSLSSGESSSDEDDDSQSIHGQRWRKNPAGAYLPNLDAAILVLAFRPSTHENPTNTARSEIGLHPTRHTPHPRAHDLPAGEDRLIAMTAEHKLVEYRVLQGMLSEWSRRNPASYLPQHFKRIRERAMGCFWDASPLHHRLWLYGSTWMFMLDLAQDLPLEEPSVTVGMDDVQQAQQSSKQNKKRKREEFEAEKLRQRGSGAGGPVPLAESYVGVRNFSRRFQSLTQDDSQMIQLDETRSAASEEDEGSGLGVTALTQLRRRTEQPLVNGHTEHQANGVPSLLRETSHTNAPQSKHGDEPASFLSLRYRSILGIVSIGGAGDENRPMDPKNHGDKSDPESGFEVAIVERPLWDVDLPPRFDGDQDWET</sequence>
<organism evidence="2 3">
    <name type="scientific">Endocarpon pusillum</name>
    <dbReference type="NCBI Taxonomy" id="364733"/>
    <lineage>
        <taxon>Eukaryota</taxon>
        <taxon>Fungi</taxon>
        <taxon>Dikarya</taxon>
        <taxon>Ascomycota</taxon>
        <taxon>Pezizomycotina</taxon>
        <taxon>Eurotiomycetes</taxon>
        <taxon>Chaetothyriomycetidae</taxon>
        <taxon>Verrucariales</taxon>
        <taxon>Verrucariaceae</taxon>
        <taxon>Endocarpon</taxon>
    </lineage>
</organism>
<dbReference type="GO" id="GO:0030686">
    <property type="term" value="C:90S preribosome"/>
    <property type="evidence" value="ECO:0007669"/>
    <property type="project" value="InterPro"/>
</dbReference>
<dbReference type="AlphaFoldDB" id="A0A8H7EAC5"/>
<feature type="region of interest" description="Disordered" evidence="1">
    <location>
        <begin position="668"/>
        <end position="705"/>
    </location>
</feature>
<dbReference type="PANTHER" id="PTHR44163:SF1">
    <property type="entry name" value="U3 SMALL NUCLEOLAR RNA-ASSOCIATED PROTEIN 4 HOMOLOG"/>
    <property type="match status" value="1"/>
</dbReference>
<feature type="region of interest" description="Disordered" evidence="1">
    <location>
        <begin position="854"/>
        <end position="890"/>
    </location>
</feature>
<dbReference type="Proteomes" id="UP000606974">
    <property type="component" value="Unassembled WGS sequence"/>
</dbReference>
<dbReference type="SUPFAM" id="SSF50978">
    <property type="entry name" value="WD40 repeat-like"/>
    <property type="match status" value="2"/>
</dbReference>
<dbReference type="GO" id="GO:0000462">
    <property type="term" value="P:maturation of SSU-rRNA from tricistronic rRNA transcript (SSU-rRNA, 5.8S rRNA, LSU-rRNA)"/>
    <property type="evidence" value="ECO:0007669"/>
    <property type="project" value="InterPro"/>
</dbReference>
<dbReference type="GO" id="GO:0034455">
    <property type="term" value="C:t-UTP complex"/>
    <property type="evidence" value="ECO:0007669"/>
    <property type="project" value="TreeGrafter"/>
</dbReference>
<feature type="region of interest" description="Disordered" evidence="1">
    <location>
        <begin position="919"/>
        <end position="940"/>
    </location>
</feature>
<dbReference type="GO" id="GO:0003723">
    <property type="term" value="F:RNA binding"/>
    <property type="evidence" value="ECO:0007669"/>
    <property type="project" value="TreeGrafter"/>
</dbReference>
<feature type="region of interest" description="Disordered" evidence="1">
    <location>
        <begin position="734"/>
        <end position="758"/>
    </location>
</feature>
<dbReference type="EMBL" id="JAACFV010000002">
    <property type="protein sequence ID" value="KAF7514123.1"/>
    <property type="molecule type" value="Genomic_DNA"/>
</dbReference>
<feature type="region of interest" description="Disordered" evidence="1">
    <location>
        <begin position="1000"/>
        <end position="1025"/>
    </location>
</feature>
<dbReference type="PROSITE" id="PS51257">
    <property type="entry name" value="PROKAR_LIPOPROTEIN"/>
    <property type="match status" value="1"/>
</dbReference>
<accession>A0A8H7EAC5</accession>
<evidence type="ECO:0008006" key="4">
    <source>
        <dbReference type="Google" id="ProtNLM"/>
    </source>
</evidence>
<reference evidence="2" key="1">
    <citation type="submission" date="2020-02" db="EMBL/GenBank/DDBJ databases">
        <authorList>
            <person name="Palmer J.M."/>
        </authorList>
    </citation>
    <scope>NUCLEOTIDE SEQUENCE</scope>
    <source>
        <strain evidence="2">EPUS1.4</strain>
        <tissue evidence="2">Thallus</tissue>
    </source>
</reference>
<proteinExistence type="predicted"/>
<protein>
    <recommendedName>
        <fullName evidence="4">WD40 repeat-like protein</fullName>
    </recommendedName>
</protein>
<dbReference type="SMART" id="SM00320">
    <property type="entry name" value="WD40"/>
    <property type="match status" value="7"/>
</dbReference>
<gene>
    <name evidence="2" type="ORF">GJ744_004448</name>
</gene>
<dbReference type="OrthoDB" id="8883818at2759"/>
<dbReference type="Pfam" id="PF00400">
    <property type="entry name" value="WD40"/>
    <property type="match status" value="1"/>
</dbReference>
<name>A0A8H7EAC5_9EURO</name>
<dbReference type="GO" id="GO:0032040">
    <property type="term" value="C:small-subunit processome"/>
    <property type="evidence" value="ECO:0007669"/>
    <property type="project" value="TreeGrafter"/>
</dbReference>
<feature type="compositionally biased region" description="Basic and acidic residues" evidence="1">
    <location>
        <begin position="1004"/>
        <end position="1020"/>
    </location>
</feature>
<dbReference type="InterPro" id="IPR046351">
    <property type="entry name" value="UTP4"/>
</dbReference>
<evidence type="ECO:0000256" key="1">
    <source>
        <dbReference type="SAM" id="MobiDB-lite"/>
    </source>
</evidence>
<feature type="compositionally biased region" description="Low complexity" evidence="1">
    <location>
        <begin position="676"/>
        <end position="691"/>
    </location>
</feature>
<dbReference type="InterPro" id="IPR001680">
    <property type="entry name" value="WD40_rpt"/>
</dbReference>
<feature type="compositionally biased region" description="Basic and acidic residues" evidence="1">
    <location>
        <begin position="869"/>
        <end position="878"/>
    </location>
</feature>
<evidence type="ECO:0000313" key="3">
    <source>
        <dbReference type="Proteomes" id="UP000606974"/>
    </source>
</evidence>
<feature type="compositionally biased region" description="Polar residues" evidence="1">
    <location>
        <begin position="11"/>
        <end position="25"/>
    </location>
</feature>
<dbReference type="PANTHER" id="PTHR44163">
    <property type="entry name" value="U3 SMALL NUCLEOLAR RNA-ASSOCIATED PROTEIN 4 HOMOLOG"/>
    <property type="match status" value="1"/>
</dbReference>